<evidence type="ECO:0000313" key="5">
    <source>
        <dbReference type="Proteomes" id="UP001231189"/>
    </source>
</evidence>
<evidence type="ECO:0000256" key="1">
    <source>
        <dbReference type="ARBA" id="ARBA00009861"/>
    </source>
</evidence>
<dbReference type="Pfam" id="PF02458">
    <property type="entry name" value="Transferase"/>
    <property type="match status" value="1"/>
</dbReference>
<dbReference type="InterPro" id="IPR023213">
    <property type="entry name" value="CAT-like_dom_sf"/>
</dbReference>
<reference evidence="4" key="1">
    <citation type="submission" date="2023-07" db="EMBL/GenBank/DDBJ databases">
        <title>A chromosome-level genome assembly of Lolium multiflorum.</title>
        <authorList>
            <person name="Chen Y."/>
            <person name="Copetti D."/>
            <person name="Kolliker R."/>
            <person name="Studer B."/>
        </authorList>
    </citation>
    <scope>NUCLEOTIDE SEQUENCE</scope>
    <source>
        <strain evidence="4">02402/16</strain>
        <tissue evidence="4">Leaf</tissue>
    </source>
</reference>
<keyword evidence="2" id="KW-0808">Transferase</keyword>
<name>A0AAD8TYB5_LOLMU</name>
<sequence length="426" mass="46437">MLSFAVRRRDPELVGPASQTPRETKRMSGLDNMDVLRMQASLALFYRGGEGDDPAATIRRALGEALVHYYPLAGRLREIEGRKLVVDCTGEGVLFVQADADVQLADMEAAGLRPPFPCWDQLLFDVEGSSGTLNCPLLLIQVTRLLCGGFVLALRCNHVMCDAIGIAQFMNAVSELARGLPSISVKPVWCRELIEMRNPSNPGTLPDIPEVPMVERSFTVRASDVAAMKKCLPPLLRDTATTFEILAAFLWRARTTALDIPPGEHAPLVIAVNFRGDAGAGISLPAGYYGNAVATTTVPADAAVLRRGSLGDAVALVRLAKAAGTTEYFRSMANGTKVRGLRSFNPANLLAISDTRNIGFHRVDFGWGEPIFAGPVSTFFTMCYFIRIKDRDGEDAFVMPLMLPRLAMDRFAAEVERSLFDDANHM</sequence>
<comment type="caution">
    <text evidence="4">The sequence shown here is derived from an EMBL/GenBank/DDBJ whole genome shotgun (WGS) entry which is preliminary data.</text>
</comment>
<dbReference type="PANTHER" id="PTHR31147:SF66">
    <property type="entry name" value="OS05G0315700 PROTEIN"/>
    <property type="match status" value="1"/>
</dbReference>
<proteinExistence type="inferred from homology"/>
<dbReference type="InterPro" id="IPR050898">
    <property type="entry name" value="Plant_acyltransferase"/>
</dbReference>
<dbReference type="PANTHER" id="PTHR31147">
    <property type="entry name" value="ACYL TRANSFERASE 4"/>
    <property type="match status" value="1"/>
</dbReference>
<dbReference type="Proteomes" id="UP001231189">
    <property type="component" value="Unassembled WGS sequence"/>
</dbReference>
<dbReference type="AlphaFoldDB" id="A0AAD8TYB5"/>
<dbReference type="Gene3D" id="3.30.559.10">
    <property type="entry name" value="Chloramphenicol acetyltransferase-like domain"/>
    <property type="match status" value="2"/>
</dbReference>
<protein>
    <submittedName>
        <fullName evidence="4">Uncharacterized protein</fullName>
    </submittedName>
</protein>
<accession>A0AAD8TYB5</accession>
<dbReference type="EMBL" id="JAUUTY010000001">
    <property type="protein sequence ID" value="KAK1695257.1"/>
    <property type="molecule type" value="Genomic_DNA"/>
</dbReference>
<gene>
    <name evidence="4" type="ORF">QYE76_011954</name>
</gene>
<evidence type="ECO:0000313" key="4">
    <source>
        <dbReference type="EMBL" id="KAK1695257.1"/>
    </source>
</evidence>
<evidence type="ECO:0000256" key="2">
    <source>
        <dbReference type="ARBA" id="ARBA00022679"/>
    </source>
</evidence>
<keyword evidence="5" id="KW-1185">Reference proteome</keyword>
<organism evidence="4 5">
    <name type="scientific">Lolium multiflorum</name>
    <name type="common">Italian ryegrass</name>
    <name type="synonym">Lolium perenne subsp. multiflorum</name>
    <dbReference type="NCBI Taxonomy" id="4521"/>
    <lineage>
        <taxon>Eukaryota</taxon>
        <taxon>Viridiplantae</taxon>
        <taxon>Streptophyta</taxon>
        <taxon>Embryophyta</taxon>
        <taxon>Tracheophyta</taxon>
        <taxon>Spermatophyta</taxon>
        <taxon>Magnoliopsida</taxon>
        <taxon>Liliopsida</taxon>
        <taxon>Poales</taxon>
        <taxon>Poaceae</taxon>
        <taxon>BOP clade</taxon>
        <taxon>Pooideae</taxon>
        <taxon>Poodae</taxon>
        <taxon>Poeae</taxon>
        <taxon>Poeae Chloroplast Group 2 (Poeae type)</taxon>
        <taxon>Loliodinae</taxon>
        <taxon>Loliinae</taxon>
        <taxon>Lolium</taxon>
    </lineage>
</organism>
<comment type="similarity">
    <text evidence="1">Belongs to the plant acyltransferase family.</text>
</comment>
<dbReference type="GO" id="GO:0016747">
    <property type="term" value="F:acyltransferase activity, transferring groups other than amino-acyl groups"/>
    <property type="evidence" value="ECO:0007669"/>
    <property type="project" value="UniProtKB-ARBA"/>
</dbReference>
<evidence type="ECO:0000256" key="3">
    <source>
        <dbReference type="SAM" id="MobiDB-lite"/>
    </source>
</evidence>
<feature type="region of interest" description="Disordered" evidence="3">
    <location>
        <begin position="1"/>
        <end position="28"/>
    </location>
</feature>